<dbReference type="PANTHER" id="PTHR10165:SF192">
    <property type="entry name" value="PHOSPHATIDIC ACID PHOSPHATASE TYPE 2_HALOPEROXIDASE DOMAIN-CONTAINING PROTEIN"/>
    <property type="match status" value="1"/>
</dbReference>
<reference evidence="8 9" key="1">
    <citation type="submission" date="2018-06" db="EMBL/GenBank/DDBJ databases">
        <title>Whole genome sequencing of Candida tropicalis (genome annotated by CSBL at Korea University).</title>
        <authorList>
            <person name="Ahn J."/>
        </authorList>
    </citation>
    <scope>NUCLEOTIDE SEQUENCE [LARGE SCALE GENOMIC DNA]</scope>
    <source>
        <strain evidence="8 9">ATCC 20962</strain>
    </source>
</reference>
<dbReference type="PANTHER" id="PTHR10165">
    <property type="entry name" value="LIPID PHOSPHATE PHOSPHATASE"/>
    <property type="match status" value="1"/>
</dbReference>
<dbReference type="EMBL" id="QLNQ01000028">
    <property type="protein sequence ID" value="RCK57438.1"/>
    <property type="molecule type" value="Genomic_DNA"/>
</dbReference>
<comment type="subcellular location">
    <subcellularLocation>
        <location evidence="1">Membrane</location>
        <topology evidence="1">Multi-pass membrane protein</topology>
    </subcellularLocation>
</comment>
<evidence type="ECO:0000256" key="1">
    <source>
        <dbReference type="ARBA" id="ARBA00004141"/>
    </source>
</evidence>
<feature type="transmembrane region" description="Helical" evidence="6">
    <location>
        <begin position="207"/>
        <end position="225"/>
    </location>
</feature>
<dbReference type="InterPro" id="IPR000326">
    <property type="entry name" value="PAP2/HPO"/>
</dbReference>
<protein>
    <submittedName>
        <fullName evidence="8">Lipid phosphate phosphatase 2</fullName>
    </submittedName>
</protein>
<sequence length="330" mass="37268">MMIRDWTFTFTNLQLSALSTISYAFDFLFYSTVLTLSATLGRTLPPRYHEFLLYDISLRFTYFPENAITIPVWLLVLISAGLPLLQFLTFAIILPLPIKRRLWDFFAGSLCLLGAMATQLLATVLLKNITGLPRPDFIDRCEPMYQNIPVNRLSHVGICTQPDWALVQEGFRTFPSGHLSTVFTGMTITSLNVAARLQTFDSRNNSFKVFLTLFPIFLAAFVASTRVSDNRHFLRDIIAGSILGTFVGASFYFQYHPSIFNLPNAGRSFPPRRFGIQAFFQNVGGFWGLDGSIDRLLDDHAVEQLSSEQLGEPIRVQNISDNIDAVNRLL</sequence>
<organism evidence="8 9">
    <name type="scientific">Candida viswanathii</name>
    <dbReference type="NCBI Taxonomy" id="5486"/>
    <lineage>
        <taxon>Eukaryota</taxon>
        <taxon>Fungi</taxon>
        <taxon>Dikarya</taxon>
        <taxon>Ascomycota</taxon>
        <taxon>Saccharomycotina</taxon>
        <taxon>Pichiomycetes</taxon>
        <taxon>Debaryomycetaceae</taxon>
        <taxon>Candida/Lodderomyces clade</taxon>
        <taxon>Candida</taxon>
    </lineage>
</organism>
<dbReference type="GO" id="GO:0006644">
    <property type="term" value="P:phospholipid metabolic process"/>
    <property type="evidence" value="ECO:0007669"/>
    <property type="project" value="InterPro"/>
</dbReference>
<dbReference type="GO" id="GO:0008195">
    <property type="term" value="F:phosphatidate phosphatase activity"/>
    <property type="evidence" value="ECO:0007669"/>
    <property type="project" value="TreeGrafter"/>
</dbReference>
<evidence type="ECO:0000313" key="9">
    <source>
        <dbReference type="Proteomes" id="UP000253472"/>
    </source>
</evidence>
<comment type="similarity">
    <text evidence="2">Belongs to the PA-phosphatase related phosphoesterase family.</text>
</comment>
<proteinExistence type="inferred from homology"/>
<comment type="caution">
    <text evidence="8">The sequence shown here is derived from an EMBL/GenBank/DDBJ whole genome shotgun (WGS) entry which is preliminary data.</text>
</comment>
<evidence type="ECO:0000256" key="5">
    <source>
        <dbReference type="ARBA" id="ARBA00023136"/>
    </source>
</evidence>
<dbReference type="SUPFAM" id="SSF48317">
    <property type="entry name" value="Acid phosphatase/Vanadium-dependent haloperoxidase"/>
    <property type="match status" value="1"/>
</dbReference>
<dbReference type="GO" id="GO:0046839">
    <property type="term" value="P:phospholipid dephosphorylation"/>
    <property type="evidence" value="ECO:0007669"/>
    <property type="project" value="TreeGrafter"/>
</dbReference>
<feature type="transmembrane region" description="Helical" evidence="6">
    <location>
        <begin position="70"/>
        <end position="93"/>
    </location>
</feature>
<evidence type="ECO:0000256" key="6">
    <source>
        <dbReference type="SAM" id="Phobius"/>
    </source>
</evidence>
<evidence type="ECO:0000256" key="4">
    <source>
        <dbReference type="ARBA" id="ARBA00022989"/>
    </source>
</evidence>
<dbReference type="Gene3D" id="1.20.144.10">
    <property type="entry name" value="Phosphatidic acid phosphatase type 2/haloperoxidase"/>
    <property type="match status" value="1"/>
</dbReference>
<dbReference type="InterPro" id="IPR036938">
    <property type="entry name" value="PAP2/HPO_sf"/>
</dbReference>
<evidence type="ECO:0000256" key="2">
    <source>
        <dbReference type="ARBA" id="ARBA00008816"/>
    </source>
</evidence>
<dbReference type="CDD" id="cd03390">
    <property type="entry name" value="PAP2_containing_1_like"/>
    <property type="match status" value="1"/>
</dbReference>
<dbReference type="OrthoDB" id="8907274at2759"/>
<gene>
    <name evidence="8" type="primary">LPP2</name>
    <name evidence="8" type="ORF">Cantr_07007</name>
</gene>
<feature type="transmembrane region" description="Helical" evidence="6">
    <location>
        <begin position="237"/>
        <end position="255"/>
    </location>
</feature>
<dbReference type="STRING" id="5486.A0A367XUZ3"/>
<dbReference type="SMART" id="SM00014">
    <property type="entry name" value="acidPPc"/>
    <property type="match status" value="1"/>
</dbReference>
<dbReference type="AlphaFoldDB" id="A0A367XUZ3"/>
<keyword evidence="9" id="KW-1185">Reference proteome</keyword>
<feature type="domain" description="Phosphatidic acid phosphatase type 2/haloperoxidase" evidence="7">
    <location>
        <begin position="110"/>
        <end position="252"/>
    </location>
</feature>
<accession>A0A367XUZ3</accession>
<dbReference type="Pfam" id="PF01569">
    <property type="entry name" value="PAP2"/>
    <property type="match status" value="1"/>
</dbReference>
<keyword evidence="4 6" id="KW-1133">Transmembrane helix</keyword>
<name>A0A367XUZ3_9ASCO</name>
<keyword evidence="3 6" id="KW-0812">Transmembrane</keyword>
<dbReference type="Proteomes" id="UP000253472">
    <property type="component" value="Unassembled WGS sequence"/>
</dbReference>
<keyword evidence="5 6" id="KW-0472">Membrane</keyword>
<dbReference type="GO" id="GO:0016020">
    <property type="term" value="C:membrane"/>
    <property type="evidence" value="ECO:0007669"/>
    <property type="project" value="UniProtKB-SubCell"/>
</dbReference>
<evidence type="ECO:0000313" key="8">
    <source>
        <dbReference type="EMBL" id="RCK57438.1"/>
    </source>
</evidence>
<evidence type="ECO:0000256" key="3">
    <source>
        <dbReference type="ARBA" id="ARBA00022692"/>
    </source>
</evidence>
<feature type="transmembrane region" description="Helical" evidence="6">
    <location>
        <begin position="105"/>
        <end position="126"/>
    </location>
</feature>
<evidence type="ECO:0000259" key="7">
    <source>
        <dbReference type="SMART" id="SM00014"/>
    </source>
</evidence>
<dbReference type="InterPro" id="IPR043216">
    <property type="entry name" value="PAP-like"/>
</dbReference>